<protein>
    <submittedName>
        <fullName evidence="8">Uncharacterized protein</fullName>
    </submittedName>
</protein>
<evidence type="ECO:0000256" key="6">
    <source>
        <dbReference type="PIRSR" id="PIRSR604254-1"/>
    </source>
</evidence>
<dbReference type="STRING" id="767770.A0A1L9MT11"/>
<dbReference type="OMA" id="YHANNGH"/>
<gene>
    <name evidence="8" type="ORF">ASPTUDRAFT_843205</name>
</gene>
<feature type="transmembrane region" description="Helical" evidence="7">
    <location>
        <begin position="141"/>
        <end position="163"/>
    </location>
</feature>
<evidence type="ECO:0000256" key="3">
    <source>
        <dbReference type="ARBA" id="ARBA00022692"/>
    </source>
</evidence>
<name>A0A1L9MT11_ASPTC</name>
<evidence type="ECO:0000256" key="4">
    <source>
        <dbReference type="ARBA" id="ARBA00022989"/>
    </source>
</evidence>
<keyword evidence="5 7" id="KW-0472">Membrane</keyword>
<accession>A0A1L9MT11</accession>
<evidence type="ECO:0000256" key="7">
    <source>
        <dbReference type="SAM" id="Phobius"/>
    </source>
</evidence>
<feature type="transmembrane region" description="Helical" evidence="7">
    <location>
        <begin position="169"/>
        <end position="193"/>
    </location>
</feature>
<comment type="similarity">
    <text evidence="2">Belongs to the ADIPOR family.</text>
</comment>
<dbReference type="PANTHER" id="PTHR20855">
    <property type="entry name" value="ADIPOR/PROGESTIN RECEPTOR-RELATED"/>
    <property type="match status" value="1"/>
</dbReference>
<dbReference type="VEuPathDB" id="FungiDB:ASPTUDRAFT_843205"/>
<evidence type="ECO:0000256" key="2">
    <source>
        <dbReference type="ARBA" id="ARBA00007018"/>
    </source>
</evidence>
<organism evidence="8 9">
    <name type="scientific">Aspergillus tubingensis (strain CBS 134.48)</name>
    <dbReference type="NCBI Taxonomy" id="767770"/>
    <lineage>
        <taxon>Eukaryota</taxon>
        <taxon>Fungi</taxon>
        <taxon>Dikarya</taxon>
        <taxon>Ascomycota</taxon>
        <taxon>Pezizomycotina</taxon>
        <taxon>Eurotiomycetes</taxon>
        <taxon>Eurotiomycetidae</taxon>
        <taxon>Eurotiales</taxon>
        <taxon>Aspergillaceae</taxon>
        <taxon>Aspergillus</taxon>
        <taxon>Aspergillus subgen. Circumdati</taxon>
    </lineage>
</organism>
<feature type="transmembrane region" description="Helical" evidence="7">
    <location>
        <begin position="111"/>
        <end position="129"/>
    </location>
</feature>
<evidence type="ECO:0000313" key="8">
    <source>
        <dbReference type="EMBL" id="OJI80196.1"/>
    </source>
</evidence>
<comment type="subcellular location">
    <subcellularLocation>
        <location evidence="1">Membrane</location>
        <topology evidence="1">Multi-pass membrane protein</topology>
    </subcellularLocation>
</comment>
<keyword evidence="6" id="KW-0862">Zinc</keyword>
<sequence length="239" mass="26841">MINPVTLPIYTHLIPALILLLASLTTSPPIPDLLPPLPPTPQSLLHLTTHTATLTLLLSTLYHVHQHKSPQPSSTLYLRLDQLGIILLIVVNSITGIYFGFYEDTPIRDGYMVLILSLSIFPITTHLLLPSRYTSSPEYNTLRIISLLLPALSAVIPIFHGYLLHGGEYLLSVGVGWYVSEGVVVLFGVCVYLMRFPERWYTSLWTEVCTSHVVWHVCVVVGIGFHIMGVRQAVRFWFE</sequence>
<feature type="binding site" evidence="6">
    <location>
        <position position="63"/>
    </location>
    <ligand>
        <name>Zn(2+)</name>
        <dbReference type="ChEBI" id="CHEBI:29105"/>
    </ligand>
</feature>
<dbReference type="InterPro" id="IPR004254">
    <property type="entry name" value="AdipoR/HlyIII-related"/>
</dbReference>
<evidence type="ECO:0000313" key="9">
    <source>
        <dbReference type="Proteomes" id="UP000184304"/>
    </source>
</evidence>
<dbReference type="GO" id="GO:0016020">
    <property type="term" value="C:membrane"/>
    <property type="evidence" value="ECO:0007669"/>
    <property type="project" value="UniProtKB-SubCell"/>
</dbReference>
<feature type="transmembrane region" description="Helical" evidence="7">
    <location>
        <begin position="7"/>
        <end position="24"/>
    </location>
</feature>
<reference evidence="9" key="1">
    <citation type="journal article" date="2017" name="Genome Biol.">
        <title>Comparative genomics reveals high biological diversity and specific adaptations in the industrially and medically important fungal genus Aspergillus.</title>
        <authorList>
            <person name="de Vries R.P."/>
            <person name="Riley R."/>
            <person name="Wiebenga A."/>
            <person name="Aguilar-Osorio G."/>
            <person name="Amillis S."/>
            <person name="Uchima C.A."/>
            <person name="Anderluh G."/>
            <person name="Asadollahi M."/>
            <person name="Askin M."/>
            <person name="Barry K."/>
            <person name="Battaglia E."/>
            <person name="Bayram O."/>
            <person name="Benocci T."/>
            <person name="Braus-Stromeyer S.A."/>
            <person name="Caldana C."/>
            <person name="Canovas D."/>
            <person name="Cerqueira G.C."/>
            <person name="Chen F."/>
            <person name="Chen W."/>
            <person name="Choi C."/>
            <person name="Clum A."/>
            <person name="Dos Santos R.A."/>
            <person name="Damasio A.R."/>
            <person name="Diallinas G."/>
            <person name="Emri T."/>
            <person name="Fekete E."/>
            <person name="Flipphi M."/>
            <person name="Freyberg S."/>
            <person name="Gallo A."/>
            <person name="Gournas C."/>
            <person name="Habgood R."/>
            <person name="Hainaut M."/>
            <person name="Harispe M.L."/>
            <person name="Henrissat B."/>
            <person name="Hilden K.S."/>
            <person name="Hope R."/>
            <person name="Hossain A."/>
            <person name="Karabika E."/>
            <person name="Karaffa L."/>
            <person name="Karanyi Z."/>
            <person name="Krasevec N."/>
            <person name="Kuo A."/>
            <person name="Kusch H."/>
            <person name="LaButti K."/>
            <person name="Lagendijk E.L."/>
            <person name="Lapidus A."/>
            <person name="Levasseur A."/>
            <person name="Lindquist E."/>
            <person name="Lipzen A."/>
            <person name="Logrieco A.F."/>
            <person name="MacCabe A."/>
            <person name="Maekelae M.R."/>
            <person name="Malavazi I."/>
            <person name="Melin P."/>
            <person name="Meyer V."/>
            <person name="Mielnichuk N."/>
            <person name="Miskei M."/>
            <person name="Molnar A.P."/>
            <person name="Mule G."/>
            <person name="Ngan C.Y."/>
            <person name="Orejas M."/>
            <person name="Orosz E."/>
            <person name="Ouedraogo J.P."/>
            <person name="Overkamp K.M."/>
            <person name="Park H.-S."/>
            <person name="Perrone G."/>
            <person name="Piumi F."/>
            <person name="Punt P.J."/>
            <person name="Ram A.F."/>
            <person name="Ramon A."/>
            <person name="Rauscher S."/>
            <person name="Record E."/>
            <person name="Riano-Pachon D.M."/>
            <person name="Robert V."/>
            <person name="Roehrig J."/>
            <person name="Ruller R."/>
            <person name="Salamov A."/>
            <person name="Salih N.S."/>
            <person name="Samson R.A."/>
            <person name="Sandor E."/>
            <person name="Sanguinetti M."/>
            <person name="Schuetze T."/>
            <person name="Sepcic K."/>
            <person name="Shelest E."/>
            <person name="Sherlock G."/>
            <person name="Sophianopoulou V."/>
            <person name="Squina F.M."/>
            <person name="Sun H."/>
            <person name="Susca A."/>
            <person name="Todd R.B."/>
            <person name="Tsang A."/>
            <person name="Unkles S.E."/>
            <person name="van de Wiele N."/>
            <person name="van Rossen-Uffink D."/>
            <person name="Oliveira J.V."/>
            <person name="Vesth T.C."/>
            <person name="Visser J."/>
            <person name="Yu J.-H."/>
            <person name="Zhou M."/>
            <person name="Andersen M.R."/>
            <person name="Archer D.B."/>
            <person name="Baker S.E."/>
            <person name="Benoit I."/>
            <person name="Brakhage A.A."/>
            <person name="Braus G.H."/>
            <person name="Fischer R."/>
            <person name="Frisvad J.C."/>
            <person name="Goldman G.H."/>
            <person name="Houbraken J."/>
            <person name="Oakley B."/>
            <person name="Pocsi I."/>
            <person name="Scazzocchio C."/>
            <person name="Seiboth B."/>
            <person name="vanKuyk P.A."/>
            <person name="Wortman J."/>
            <person name="Dyer P.S."/>
            <person name="Grigoriev I.V."/>
        </authorList>
    </citation>
    <scope>NUCLEOTIDE SEQUENCE [LARGE SCALE GENOMIC DNA]</scope>
    <source>
        <strain evidence="9">CBS 134.48</strain>
    </source>
</reference>
<dbReference type="EMBL" id="KV878207">
    <property type="protein sequence ID" value="OJI80196.1"/>
    <property type="molecule type" value="Genomic_DNA"/>
</dbReference>
<keyword evidence="3 7" id="KW-0812">Transmembrane</keyword>
<dbReference type="Pfam" id="PF03006">
    <property type="entry name" value="HlyIII"/>
    <property type="match status" value="1"/>
</dbReference>
<feature type="transmembrane region" description="Helical" evidence="7">
    <location>
        <begin position="44"/>
        <end position="64"/>
    </location>
</feature>
<keyword evidence="6" id="KW-0479">Metal-binding</keyword>
<feature type="binding site" evidence="6">
    <location>
        <position position="212"/>
    </location>
    <ligand>
        <name>Zn(2+)</name>
        <dbReference type="ChEBI" id="CHEBI:29105"/>
    </ligand>
</feature>
<dbReference type="AlphaFoldDB" id="A0A1L9MT11"/>
<dbReference type="Proteomes" id="UP000184304">
    <property type="component" value="Unassembled WGS sequence"/>
</dbReference>
<feature type="binding site" evidence="6">
    <location>
        <position position="216"/>
    </location>
    <ligand>
        <name>Zn(2+)</name>
        <dbReference type="ChEBI" id="CHEBI:29105"/>
    </ligand>
</feature>
<evidence type="ECO:0000256" key="5">
    <source>
        <dbReference type="ARBA" id="ARBA00023136"/>
    </source>
</evidence>
<evidence type="ECO:0000256" key="1">
    <source>
        <dbReference type="ARBA" id="ARBA00004141"/>
    </source>
</evidence>
<dbReference type="GO" id="GO:0046872">
    <property type="term" value="F:metal ion binding"/>
    <property type="evidence" value="ECO:0007669"/>
    <property type="project" value="UniProtKB-KW"/>
</dbReference>
<proteinExistence type="inferred from homology"/>
<keyword evidence="9" id="KW-1185">Reference proteome</keyword>
<dbReference type="OrthoDB" id="529367at2759"/>
<dbReference type="PANTHER" id="PTHR20855:SF52">
    <property type="entry name" value="ADIPONECTIN RECEPTOR PROTEIN"/>
    <property type="match status" value="1"/>
</dbReference>
<keyword evidence="4 7" id="KW-1133">Transmembrane helix</keyword>
<feature type="transmembrane region" description="Helical" evidence="7">
    <location>
        <begin position="76"/>
        <end position="99"/>
    </location>
</feature>
<dbReference type="GO" id="GO:0038023">
    <property type="term" value="F:signaling receptor activity"/>
    <property type="evidence" value="ECO:0007669"/>
    <property type="project" value="TreeGrafter"/>
</dbReference>
<feature type="transmembrane region" description="Helical" evidence="7">
    <location>
        <begin position="213"/>
        <end position="234"/>
    </location>
</feature>